<feature type="transmembrane region" description="Helical" evidence="2">
    <location>
        <begin position="111"/>
        <end position="132"/>
    </location>
</feature>
<feature type="transmembrane region" description="Helical" evidence="2">
    <location>
        <begin position="16"/>
        <end position="33"/>
    </location>
</feature>
<evidence type="ECO:0000313" key="3">
    <source>
        <dbReference type="EMBL" id="MEL0615324.1"/>
    </source>
</evidence>
<name>A0ABU9GA28_COBMA</name>
<feature type="region of interest" description="Disordered" evidence="1">
    <location>
        <begin position="64"/>
        <end position="99"/>
    </location>
</feature>
<keyword evidence="2" id="KW-1133">Transmembrane helix</keyword>
<keyword evidence="2" id="KW-0472">Membrane</keyword>
<accession>A0ABU9GA28</accession>
<evidence type="ECO:0000313" key="4">
    <source>
        <dbReference type="Proteomes" id="UP001378242"/>
    </source>
</evidence>
<feature type="transmembrane region" description="Helical" evidence="2">
    <location>
        <begin position="138"/>
        <end position="159"/>
    </location>
</feature>
<feature type="transmembrane region" description="Helical" evidence="2">
    <location>
        <begin position="171"/>
        <end position="191"/>
    </location>
</feature>
<comment type="caution">
    <text evidence="3">The sequence shown here is derived from an EMBL/GenBank/DDBJ whole genome shotgun (WGS) entry which is preliminary data.</text>
</comment>
<feature type="transmembrane region" description="Helical" evidence="2">
    <location>
        <begin position="39"/>
        <end position="56"/>
    </location>
</feature>
<proteinExistence type="predicted"/>
<gene>
    <name evidence="3" type="ORF">V6243_00670</name>
</gene>
<dbReference type="Proteomes" id="UP001378242">
    <property type="component" value="Unassembled WGS sequence"/>
</dbReference>
<evidence type="ECO:0000256" key="1">
    <source>
        <dbReference type="SAM" id="MobiDB-lite"/>
    </source>
</evidence>
<keyword evidence="2" id="KW-0812">Transmembrane</keyword>
<keyword evidence="4" id="KW-1185">Reference proteome</keyword>
<reference evidence="3 4" key="1">
    <citation type="submission" date="2024-02" db="EMBL/GenBank/DDBJ databases">
        <title>Bacteria isolated from the canopy kelp, Nereocystis luetkeana.</title>
        <authorList>
            <person name="Pfister C.A."/>
            <person name="Younker I.T."/>
            <person name="Light S.H."/>
        </authorList>
    </citation>
    <scope>NUCLEOTIDE SEQUENCE [LARGE SCALE GENOMIC DNA]</scope>
    <source>
        <strain evidence="3 4">TI.5.07</strain>
    </source>
</reference>
<protein>
    <submittedName>
        <fullName evidence="3">Uncharacterized protein</fullName>
    </submittedName>
</protein>
<dbReference type="RefSeq" id="WP_341541601.1">
    <property type="nucleotide sequence ID" value="NZ_JBAKAP010000001.1"/>
</dbReference>
<dbReference type="EMBL" id="JBAKAP010000001">
    <property type="protein sequence ID" value="MEL0615324.1"/>
    <property type="molecule type" value="Genomic_DNA"/>
</dbReference>
<organism evidence="3 4">
    <name type="scientific">Cobetia marina</name>
    <name type="common">Deleya marina</name>
    <dbReference type="NCBI Taxonomy" id="28258"/>
    <lineage>
        <taxon>Bacteria</taxon>
        <taxon>Pseudomonadati</taxon>
        <taxon>Pseudomonadota</taxon>
        <taxon>Gammaproteobacteria</taxon>
        <taxon>Oceanospirillales</taxon>
        <taxon>Halomonadaceae</taxon>
        <taxon>Cobetia</taxon>
    </lineage>
</organism>
<evidence type="ECO:0000256" key="2">
    <source>
        <dbReference type="SAM" id="Phobius"/>
    </source>
</evidence>
<sequence>MSNPTQRKVKKTPNPILVWSGVFLLVGAFWHHFANTDPTPSRVLVVLGIVIMYIGFHAKSGATPDEANTANQEKAPEAPPAMGTIEGPGSEFTDESSKSKDKEALKEKIELRCNCIIVGQIIAAAILAMGLTSTSNNMYNTIVLVIVSGFGYLGISIFGNGYLISKSHVHYAYALIGVLGYFATPVVFMLGR</sequence>